<feature type="compositionally biased region" description="Basic residues" evidence="1">
    <location>
        <begin position="78"/>
        <end position="92"/>
    </location>
</feature>
<keyword evidence="3" id="KW-1185">Reference proteome</keyword>
<dbReference type="EMBL" id="CAXAMN010020552">
    <property type="protein sequence ID" value="CAK9056223.1"/>
    <property type="molecule type" value="Genomic_DNA"/>
</dbReference>
<reference evidence="2 3" key="1">
    <citation type="submission" date="2024-02" db="EMBL/GenBank/DDBJ databases">
        <authorList>
            <person name="Chen Y."/>
            <person name="Shah S."/>
            <person name="Dougan E. K."/>
            <person name="Thang M."/>
            <person name="Chan C."/>
        </authorList>
    </citation>
    <scope>NUCLEOTIDE SEQUENCE [LARGE SCALE GENOMIC DNA]</scope>
</reference>
<evidence type="ECO:0000256" key="1">
    <source>
        <dbReference type="SAM" id="MobiDB-lite"/>
    </source>
</evidence>
<gene>
    <name evidence="2" type="ORF">CCMP2556_LOCUS27882</name>
</gene>
<evidence type="ECO:0000313" key="2">
    <source>
        <dbReference type="EMBL" id="CAK9056223.1"/>
    </source>
</evidence>
<feature type="non-terminal residue" evidence="2">
    <location>
        <position position="140"/>
    </location>
</feature>
<protein>
    <submittedName>
        <fullName evidence="2">Uncharacterized protein</fullName>
    </submittedName>
</protein>
<feature type="region of interest" description="Disordered" evidence="1">
    <location>
        <begin position="69"/>
        <end position="140"/>
    </location>
</feature>
<comment type="caution">
    <text evidence="2">The sequence shown here is derived from an EMBL/GenBank/DDBJ whole genome shotgun (WGS) entry which is preliminary data.</text>
</comment>
<dbReference type="Proteomes" id="UP001642484">
    <property type="component" value="Unassembled WGS sequence"/>
</dbReference>
<feature type="compositionally biased region" description="Basic and acidic residues" evidence="1">
    <location>
        <begin position="102"/>
        <end position="114"/>
    </location>
</feature>
<evidence type="ECO:0000313" key="3">
    <source>
        <dbReference type="Proteomes" id="UP001642484"/>
    </source>
</evidence>
<name>A0ABP0MYI3_9DINO</name>
<proteinExistence type="predicted"/>
<sequence>ERAVQRRVAQSCQECDSWLVQRCVLVEMPALDEGGAPHYMRMLWQVKGLDAWIELNPANITYCLRALRESPPEEAKEKKPKASPKRRRKLKRRLSDAPAGHPDAEEPNAGREGDPAGLQMGLELGDDKQTRYETVKLAPQ</sequence>
<organism evidence="2 3">
    <name type="scientific">Durusdinium trenchii</name>
    <dbReference type="NCBI Taxonomy" id="1381693"/>
    <lineage>
        <taxon>Eukaryota</taxon>
        <taxon>Sar</taxon>
        <taxon>Alveolata</taxon>
        <taxon>Dinophyceae</taxon>
        <taxon>Suessiales</taxon>
        <taxon>Symbiodiniaceae</taxon>
        <taxon>Durusdinium</taxon>
    </lineage>
</organism>
<feature type="non-terminal residue" evidence="2">
    <location>
        <position position="1"/>
    </location>
</feature>
<accession>A0ABP0MYI3</accession>
<feature type="compositionally biased region" description="Basic and acidic residues" evidence="1">
    <location>
        <begin position="125"/>
        <end position="134"/>
    </location>
</feature>